<evidence type="ECO:0000259" key="5">
    <source>
        <dbReference type="SMART" id="SM00846"/>
    </source>
</evidence>
<evidence type="ECO:0000256" key="3">
    <source>
        <dbReference type="ARBA" id="ARBA00047698"/>
    </source>
</evidence>
<dbReference type="InterPro" id="IPR036291">
    <property type="entry name" value="NAD(P)-bd_dom_sf"/>
</dbReference>
<dbReference type="PANTHER" id="PTHR10836">
    <property type="entry name" value="GLYCERALDEHYDE 3-PHOSPHATE DEHYDROGENASE"/>
    <property type="match status" value="1"/>
</dbReference>
<accession>A0ABR3HKU2</accession>
<comment type="similarity">
    <text evidence="1 4">Belongs to the glyceraldehyde-3-phosphate dehydrogenase family.</text>
</comment>
<dbReference type="Proteomes" id="UP001549920">
    <property type="component" value="Unassembled WGS sequence"/>
</dbReference>
<sequence>MVIKLGINGFGRIGRVIFRAGLQNADLEVFILIAAINDPAINVEYICYLIKFDSTHGKLSGSVTHTKDEIFVNDTRIKIFHEKLPPSVPWQTAGVQYVIEASGMFTTLERASGHLASDSVKRVIVTAPSVDVPMVILGVNEDKLNAGQKVISCASSTLYCLAPIVKVLEDSYGVAEGFITSIHAMTPSLKPLDGLCLRGKHWRDHRSIHQNIIPATTGACKALGKIIPRVKDKLSGLAFRVPIVNVSVLDVTIRLSSNTTIRNIIEKVEKASNTTMRNIIKVSKEEAVSSDFIGENHSCILDADSSLQLKPNFFKLVCWYENEYSYACRVIDLIILSEKQMQGDLQTKIALKTRSLKNQDMVQQTEFCKKEVLCSASADTGLKTKQRLQMLRKQIYSQSSGTAQSINSTKDFKKRNEILKIWNDDKEDIKPARQNRNPFFHSCVAISPQSLEQIDCIKAHERLEMLKKEFSKMVNITESLLKKSYISNIPKCDEIKIKNEEKRKSANVSTDINVESIKHSCEQFSEIYDRAQKTNGRMFDMGGDHISQIGSKDHNILEKNSKQMMKAQFQINATKKANHELQNKLFTFENIPKEKTTSKELVKSNQQMDISTKEGYFPSQLPDKLNHEQKSFTKFESTNLSRNIKVQCLLLENEKNNGNAKEKATTERVNDEEKINLKNVIKTTDSGFFSLLKRNSGTELIHVKEVTPEFGKVEENLQIKILSESTNKNYVDELKKDVIEQDEAIKVCTDVSPSMTESALDHHTQIVSSNVDNYQDDDLPKSYLENVNRFSPEHIFTESEHTSKCESPDNTSMTVSNVEVNKHKQDIYDKLDSISGTDSNNSFQIHEKKSQVIDFADLTTSMEDLARLDKLCKIIEISDELSNKLFSALDRAEGIDIRKKKWSFKDLCERIKLDDFCDKVFGKSNG</sequence>
<dbReference type="CDD" id="cd05214">
    <property type="entry name" value="GAPDH_I_N"/>
    <property type="match status" value="1"/>
</dbReference>
<dbReference type="SMART" id="SM00846">
    <property type="entry name" value="Gp_dh_N"/>
    <property type="match status" value="1"/>
</dbReference>
<name>A0ABR3HKU2_LOXSC</name>
<dbReference type="Pfam" id="PF02800">
    <property type="entry name" value="Gp_dh_C"/>
    <property type="match status" value="1"/>
</dbReference>
<keyword evidence="2" id="KW-0560">Oxidoreductase</keyword>
<comment type="catalytic activity">
    <reaction evidence="3">
        <text>D-glyceraldehyde 3-phosphate + phosphate + NAD(+) = (2R)-3-phospho-glyceroyl phosphate + NADH + H(+)</text>
        <dbReference type="Rhea" id="RHEA:10300"/>
        <dbReference type="ChEBI" id="CHEBI:15378"/>
        <dbReference type="ChEBI" id="CHEBI:43474"/>
        <dbReference type="ChEBI" id="CHEBI:57540"/>
        <dbReference type="ChEBI" id="CHEBI:57604"/>
        <dbReference type="ChEBI" id="CHEBI:57945"/>
        <dbReference type="ChEBI" id="CHEBI:59776"/>
        <dbReference type="EC" id="1.2.1.12"/>
    </reaction>
</comment>
<dbReference type="InterPro" id="IPR020828">
    <property type="entry name" value="GlycerAld_3-P_DH_NAD(P)-bd"/>
</dbReference>
<dbReference type="InterPro" id="IPR020829">
    <property type="entry name" value="GlycerAld_3-P_DH_cat"/>
</dbReference>
<dbReference type="EMBL" id="JBEUOH010000017">
    <property type="protein sequence ID" value="KAL0871042.1"/>
    <property type="molecule type" value="Genomic_DNA"/>
</dbReference>
<dbReference type="InterPro" id="IPR020831">
    <property type="entry name" value="GlycerAld/Erythrose_P_DH"/>
</dbReference>
<organism evidence="6 7">
    <name type="scientific">Loxostege sticticalis</name>
    <name type="common">Beet webworm moth</name>
    <dbReference type="NCBI Taxonomy" id="481309"/>
    <lineage>
        <taxon>Eukaryota</taxon>
        <taxon>Metazoa</taxon>
        <taxon>Ecdysozoa</taxon>
        <taxon>Arthropoda</taxon>
        <taxon>Hexapoda</taxon>
        <taxon>Insecta</taxon>
        <taxon>Pterygota</taxon>
        <taxon>Neoptera</taxon>
        <taxon>Endopterygota</taxon>
        <taxon>Lepidoptera</taxon>
        <taxon>Glossata</taxon>
        <taxon>Ditrysia</taxon>
        <taxon>Pyraloidea</taxon>
        <taxon>Crambidae</taxon>
        <taxon>Pyraustinae</taxon>
        <taxon>Loxostege</taxon>
    </lineage>
</organism>
<evidence type="ECO:0000313" key="6">
    <source>
        <dbReference type="EMBL" id="KAL0871042.1"/>
    </source>
</evidence>
<evidence type="ECO:0000256" key="2">
    <source>
        <dbReference type="ARBA" id="ARBA00023002"/>
    </source>
</evidence>
<dbReference type="SUPFAM" id="SSF51735">
    <property type="entry name" value="NAD(P)-binding Rossmann-fold domains"/>
    <property type="match status" value="1"/>
</dbReference>
<dbReference type="SUPFAM" id="SSF55347">
    <property type="entry name" value="Glyceraldehyde-3-phosphate dehydrogenase-like, C-terminal domain"/>
    <property type="match status" value="1"/>
</dbReference>
<dbReference type="Gene3D" id="3.40.50.720">
    <property type="entry name" value="NAD(P)-binding Rossmann-like Domain"/>
    <property type="match status" value="1"/>
</dbReference>
<dbReference type="Gene3D" id="3.30.360.10">
    <property type="entry name" value="Dihydrodipicolinate Reductase, domain 2"/>
    <property type="match status" value="1"/>
</dbReference>
<protein>
    <recommendedName>
        <fullName evidence="5">Glyceraldehyde 3-phosphate dehydrogenase NAD(P) binding domain-containing protein</fullName>
    </recommendedName>
</protein>
<evidence type="ECO:0000256" key="1">
    <source>
        <dbReference type="ARBA" id="ARBA00007406"/>
    </source>
</evidence>
<evidence type="ECO:0000313" key="7">
    <source>
        <dbReference type="Proteomes" id="UP001549920"/>
    </source>
</evidence>
<feature type="domain" description="Glyceraldehyde 3-phosphate dehydrogenase NAD(P) binding" evidence="5">
    <location>
        <begin position="3"/>
        <end position="156"/>
    </location>
</feature>
<dbReference type="Pfam" id="PF00044">
    <property type="entry name" value="Gp_dh_N"/>
    <property type="match status" value="1"/>
</dbReference>
<reference evidence="6 7" key="1">
    <citation type="submission" date="2024-06" db="EMBL/GenBank/DDBJ databases">
        <title>A chromosome-level genome assembly of beet webworm, Loxostege sticticalis.</title>
        <authorList>
            <person name="Zhang Y."/>
        </authorList>
    </citation>
    <scope>NUCLEOTIDE SEQUENCE [LARGE SCALE GENOMIC DNA]</scope>
    <source>
        <strain evidence="6">AQ026</strain>
        <tissue evidence="6">Whole body</tissue>
    </source>
</reference>
<dbReference type="PANTHER" id="PTHR10836:SF134">
    <property type="entry name" value="GLYCERALDEHYDE-3-PHOSPHATE DEHYDROGENASE (PHOSPHORYLATING)"/>
    <property type="match status" value="1"/>
</dbReference>
<dbReference type="PRINTS" id="PR00078">
    <property type="entry name" value="G3PDHDRGNASE"/>
</dbReference>
<proteinExistence type="inferred from homology"/>
<keyword evidence="7" id="KW-1185">Reference proteome</keyword>
<evidence type="ECO:0000256" key="4">
    <source>
        <dbReference type="RuleBase" id="RU000397"/>
    </source>
</evidence>
<comment type="caution">
    <text evidence="6">The sequence shown here is derived from an EMBL/GenBank/DDBJ whole genome shotgun (WGS) entry which is preliminary data.</text>
</comment>
<gene>
    <name evidence="6" type="ORF">ABMA27_004848</name>
</gene>